<evidence type="ECO:0000256" key="2">
    <source>
        <dbReference type="ARBA" id="ARBA00023315"/>
    </source>
</evidence>
<dbReference type="SUPFAM" id="SSF55729">
    <property type="entry name" value="Acyl-CoA N-acyltransferases (Nat)"/>
    <property type="match status" value="1"/>
</dbReference>
<proteinExistence type="predicted"/>
<sequence length="159" mass="17927">MEDIPLRRFRSGDIEDVSRLVTGTIEVSYAESYPREAIDYFLEYHTVEQILADADRGCTFVIEPGGRIAGTGTLLGTTIKRVFVHPSRQRRGYGALLMHALESEALRRGIRRVDLSASLPSKRFYDRLGYATECEDYVPVGNGKRLDYYAMAKTLDAGR</sequence>
<dbReference type="InterPro" id="IPR016181">
    <property type="entry name" value="Acyl_CoA_acyltransferase"/>
</dbReference>
<dbReference type="EMBL" id="FMID01000065">
    <property type="protein sequence ID" value="SCL76691.1"/>
    <property type="molecule type" value="Genomic_DNA"/>
</dbReference>
<dbReference type="Pfam" id="PF00583">
    <property type="entry name" value="Acetyltransf_1"/>
    <property type="match status" value="1"/>
</dbReference>
<dbReference type="Proteomes" id="UP000184671">
    <property type="component" value="Unassembled WGS sequence"/>
</dbReference>
<dbReference type="AlphaFoldDB" id="A0A1M4MP23"/>
<dbReference type="CDD" id="cd04301">
    <property type="entry name" value="NAT_SF"/>
    <property type="match status" value="1"/>
</dbReference>
<reference evidence="4 5" key="1">
    <citation type="submission" date="2016-08" db="EMBL/GenBank/DDBJ databases">
        <authorList>
            <person name="Seilhamer J.J."/>
        </authorList>
    </citation>
    <scope>NUCLEOTIDE SEQUENCE [LARGE SCALE GENOMIC DNA]</scope>
    <source>
        <strain evidence="4">L21-II-0</strain>
    </source>
</reference>
<dbReference type="Gene3D" id="3.40.630.30">
    <property type="match status" value="1"/>
</dbReference>
<organism evidence="4 5">
    <name type="scientific">Methanoculleus chikugoensis</name>
    <dbReference type="NCBI Taxonomy" id="118126"/>
    <lineage>
        <taxon>Archaea</taxon>
        <taxon>Methanobacteriati</taxon>
        <taxon>Methanobacteriota</taxon>
        <taxon>Stenosarchaea group</taxon>
        <taxon>Methanomicrobia</taxon>
        <taxon>Methanomicrobiales</taxon>
        <taxon>Methanomicrobiaceae</taxon>
        <taxon>Methanoculleus</taxon>
    </lineage>
</organism>
<name>A0A1M4MP23_9EURY</name>
<evidence type="ECO:0000313" key="4">
    <source>
        <dbReference type="EMBL" id="SCL76691.1"/>
    </source>
</evidence>
<accession>A0A1M4MP23</accession>
<dbReference type="RefSeq" id="WP_074370885.1">
    <property type="nucleotide sequence ID" value="NZ_FMID01000065.1"/>
</dbReference>
<gene>
    <name evidence="4" type="ORF">L21_2630</name>
</gene>
<dbReference type="InterPro" id="IPR000182">
    <property type="entry name" value="GNAT_dom"/>
</dbReference>
<dbReference type="PANTHER" id="PTHR43877">
    <property type="entry name" value="AMINOALKYLPHOSPHONATE N-ACETYLTRANSFERASE-RELATED-RELATED"/>
    <property type="match status" value="1"/>
</dbReference>
<keyword evidence="1 4" id="KW-0808">Transferase</keyword>
<evidence type="ECO:0000259" key="3">
    <source>
        <dbReference type="PROSITE" id="PS51186"/>
    </source>
</evidence>
<evidence type="ECO:0000256" key="1">
    <source>
        <dbReference type="ARBA" id="ARBA00022679"/>
    </source>
</evidence>
<evidence type="ECO:0000313" key="5">
    <source>
        <dbReference type="Proteomes" id="UP000184671"/>
    </source>
</evidence>
<dbReference type="GO" id="GO:0016747">
    <property type="term" value="F:acyltransferase activity, transferring groups other than amino-acyl groups"/>
    <property type="evidence" value="ECO:0007669"/>
    <property type="project" value="InterPro"/>
</dbReference>
<keyword evidence="2" id="KW-0012">Acyltransferase</keyword>
<protein>
    <submittedName>
        <fullName evidence="4">Putative acetyltransferase</fullName>
    </submittedName>
</protein>
<dbReference type="InterPro" id="IPR050832">
    <property type="entry name" value="Bact_Acetyltransf"/>
</dbReference>
<feature type="domain" description="N-acetyltransferase" evidence="3">
    <location>
        <begin position="4"/>
        <end position="156"/>
    </location>
</feature>
<dbReference type="PROSITE" id="PS51186">
    <property type="entry name" value="GNAT"/>
    <property type="match status" value="1"/>
</dbReference>
<dbReference type="PANTHER" id="PTHR43877:SF1">
    <property type="entry name" value="ACETYLTRANSFERASE"/>
    <property type="match status" value="1"/>
</dbReference>
<dbReference type="STRING" id="118126.L21_2630"/>